<dbReference type="SUPFAM" id="SSF56014">
    <property type="entry name" value="Nitrite and sulphite reductase 4Fe-4S domain-like"/>
    <property type="match status" value="1"/>
</dbReference>
<evidence type="ECO:0000256" key="2">
    <source>
        <dbReference type="ARBA" id="ARBA00001966"/>
    </source>
</evidence>
<dbReference type="InterPro" id="IPR041575">
    <property type="entry name" value="Rubredoxin_C"/>
</dbReference>
<dbReference type="Pfam" id="PF04324">
    <property type="entry name" value="Fer2_BFD"/>
    <property type="match status" value="2"/>
</dbReference>
<keyword evidence="11 17" id="KW-0274">FAD</keyword>
<keyword evidence="12" id="KW-0560">Oxidoreductase</keyword>
<feature type="domain" description="NADH-rubredoxin oxidoreductase C-terminal" evidence="22">
    <location>
        <begin position="330"/>
        <end position="397"/>
    </location>
</feature>
<dbReference type="Pfam" id="PF03460">
    <property type="entry name" value="NIR_SIR_ferr"/>
    <property type="match status" value="1"/>
</dbReference>
<dbReference type="PRINTS" id="PR00397">
    <property type="entry name" value="SIROHAEM"/>
</dbReference>
<feature type="domain" description="FAD/NAD(P)-binding" evidence="21">
    <location>
        <begin position="15"/>
        <end position="294"/>
    </location>
</feature>
<sequence>MNFEEGTPAGHVRERLVVIGNGMAGCRAVEEILARDPGRFDVTIFGAEPRVNYNRIMLSPVLAGEKTFDEIVINTREWYDDNGITLVSGDKVDSIDREHKRVVAASGRIEPYDKLLIATGSDPFIIPVPGKDLDGVVTFRDLDDVDKMLAAAGKGGNAVVIGGGLLGLEAAHGLNLRGMNVSVIHLMPTLMERQLDEAAGWLLKTELERRGQTILTGANTKEIVGKDGKDGKVAGVRLEDGSEIPADIVVMAVGIRPATGLAREAGLEVERGIMVDDHMVTSDPSVLAVGECVQHRGLCYGLVAPLWDMCRALADHVTENPTGYEGSVTSTKLKVSGIDLFSAGDFSGGEGCEDIVMRDASRGVYKRVIVKENKVLGAVLYGDTADGSWYFDLMKKGEDVSDIREALIFGQAFASGGALADPNAAVAALSDDAEICGCNGVSKGKIVACIEGGAHSLDAVRSGCKASASCGSCTNLVESLLSLTLGGEVESGPKTLCKCTSFTHEDVRRLIVEKGLREMPQVMQELHWTTPDGCASCRPALNYYLLCAWPGEYVDDQKSRFVNERLHANIQKDGTYSVVPRMWGGLTNPRELRAIADVVEKYDAPMVKVTGGQRLDIFGIRKEDLPAVWADLNAAGMVSGHAYGKSLRTVKTCVGSEWCRFGTQDSTGLGVKIERMTWGSWMPHKFKIAVSGCPRNCAEATIKDFGVVCVDSGYELHIAGNGGIKVRATDLLCKVETEEEALEMCAAFIQFYREDAWYLERTAPWVERVGLQYVKDKLAEEGAVEHYAARFRYSQQFMQDDPWAKRAAGEDSKLHQHLAEVRPFPASQMENA</sequence>
<proteinExistence type="inferred from homology"/>
<dbReference type="InterPro" id="IPR023753">
    <property type="entry name" value="FAD/NAD-binding_dom"/>
</dbReference>
<keyword evidence="7" id="KW-0349">Heme</keyword>
<dbReference type="InterPro" id="IPR007419">
    <property type="entry name" value="BFD-like_2Fe2S-bd_dom"/>
</dbReference>
<name>A0ABT0BU98_9SPHN</name>
<dbReference type="PANTHER" id="PTHR43809">
    <property type="entry name" value="NITRITE REDUCTASE (NADH) LARGE SUBUNIT"/>
    <property type="match status" value="1"/>
</dbReference>
<dbReference type="Gene3D" id="3.30.413.10">
    <property type="entry name" value="Sulfite Reductase Hemoprotein, domain 1"/>
    <property type="match status" value="1"/>
</dbReference>
<keyword evidence="14" id="KW-0411">Iron-sulfur</keyword>
<comment type="similarity">
    <text evidence="5">Belongs to the nitrite and sulfite reductase 4Fe-4S domain family.</text>
</comment>
<evidence type="ECO:0000256" key="7">
    <source>
        <dbReference type="ARBA" id="ARBA00022617"/>
    </source>
</evidence>
<comment type="cofactor">
    <cofactor evidence="16">
        <name>[2Fe-2S] cluster</name>
        <dbReference type="ChEBI" id="CHEBI:190135"/>
    </cofactor>
</comment>
<dbReference type="InterPro" id="IPR012744">
    <property type="entry name" value="Nitri_red_NirB"/>
</dbReference>
<keyword evidence="13" id="KW-0408">Iron</keyword>
<organism evidence="23 24">
    <name type="scientific">Novosphingobium beihaiensis</name>
    <dbReference type="NCBI Taxonomy" id="2930389"/>
    <lineage>
        <taxon>Bacteria</taxon>
        <taxon>Pseudomonadati</taxon>
        <taxon>Pseudomonadota</taxon>
        <taxon>Alphaproteobacteria</taxon>
        <taxon>Sphingomonadales</taxon>
        <taxon>Sphingomonadaceae</taxon>
        <taxon>Novosphingobium</taxon>
    </lineage>
</organism>
<dbReference type="InterPro" id="IPR005117">
    <property type="entry name" value="NiRdtase/SiRdtase_haem-b_fer"/>
</dbReference>
<dbReference type="Pfam" id="PF01077">
    <property type="entry name" value="NIR_SIR"/>
    <property type="match status" value="1"/>
</dbReference>
<dbReference type="InterPro" id="IPR017121">
    <property type="entry name" value="Nitrite_Rdtase_lsu"/>
</dbReference>
<dbReference type="InterPro" id="IPR041854">
    <property type="entry name" value="BFD-like_2Fe2S-bd_dom_sf"/>
</dbReference>
<dbReference type="Proteomes" id="UP001202281">
    <property type="component" value="Unassembled WGS sequence"/>
</dbReference>
<evidence type="ECO:0000256" key="1">
    <source>
        <dbReference type="ARBA" id="ARBA00001929"/>
    </source>
</evidence>
<dbReference type="Pfam" id="PF18267">
    <property type="entry name" value="Rubredoxin_C"/>
    <property type="match status" value="1"/>
</dbReference>
<keyword evidence="9" id="KW-0001">2Fe-2S</keyword>
<keyword evidence="15 17" id="KW-0534">Nitrate assimilation</keyword>
<evidence type="ECO:0000256" key="4">
    <source>
        <dbReference type="ARBA" id="ARBA00005096"/>
    </source>
</evidence>
<evidence type="ECO:0000256" key="5">
    <source>
        <dbReference type="ARBA" id="ARBA00010429"/>
    </source>
</evidence>
<dbReference type="Gene3D" id="3.50.50.60">
    <property type="entry name" value="FAD/NAD(P)-binding domain"/>
    <property type="match status" value="2"/>
</dbReference>
<evidence type="ECO:0000259" key="19">
    <source>
        <dbReference type="Pfam" id="PF03460"/>
    </source>
</evidence>
<keyword evidence="24" id="KW-1185">Reference proteome</keyword>
<dbReference type="Gene3D" id="1.10.10.1100">
    <property type="entry name" value="BFD-like [2Fe-2S]-binding domain"/>
    <property type="match status" value="1"/>
</dbReference>
<dbReference type="CDD" id="cd19943">
    <property type="entry name" value="NirB_Fer2_BFD-like_1"/>
    <property type="match status" value="1"/>
</dbReference>
<feature type="domain" description="Nitrite/sulphite reductase 4Fe-4S" evidence="18">
    <location>
        <begin position="644"/>
        <end position="780"/>
    </location>
</feature>
<evidence type="ECO:0000259" key="22">
    <source>
        <dbReference type="Pfam" id="PF18267"/>
    </source>
</evidence>
<dbReference type="InterPro" id="IPR036136">
    <property type="entry name" value="Nit/Sulf_reduc_fer-like_dom_sf"/>
</dbReference>
<dbReference type="Pfam" id="PF07992">
    <property type="entry name" value="Pyr_redox_2"/>
    <property type="match status" value="1"/>
</dbReference>
<evidence type="ECO:0000256" key="6">
    <source>
        <dbReference type="ARBA" id="ARBA00022485"/>
    </source>
</evidence>
<comment type="cofactor">
    <cofactor evidence="1">
        <name>siroheme</name>
        <dbReference type="ChEBI" id="CHEBI:60052"/>
    </cofactor>
</comment>
<evidence type="ECO:0000256" key="8">
    <source>
        <dbReference type="ARBA" id="ARBA00022630"/>
    </source>
</evidence>
<evidence type="ECO:0000259" key="18">
    <source>
        <dbReference type="Pfam" id="PF01077"/>
    </source>
</evidence>
<dbReference type="NCBIfam" id="TIGR02374">
    <property type="entry name" value="nitri_red_nirB"/>
    <property type="match status" value="1"/>
</dbReference>
<comment type="cofactor">
    <cofactor evidence="3 17">
        <name>FAD</name>
        <dbReference type="ChEBI" id="CHEBI:57692"/>
    </cofactor>
</comment>
<evidence type="ECO:0000256" key="9">
    <source>
        <dbReference type="ARBA" id="ARBA00022714"/>
    </source>
</evidence>
<evidence type="ECO:0000313" key="23">
    <source>
        <dbReference type="EMBL" id="MCJ2188621.1"/>
    </source>
</evidence>
<evidence type="ECO:0000256" key="11">
    <source>
        <dbReference type="ARBA" id="ARBA00022827"/>
    </source>
</evidence>
<dbReference type="EMBL" id="JALHLG010000040">
    <property type="protein sequence ID" value="MCJ2188621.1"/>
    <property type="molecule type" value="Genomic_DNA"/>
</dbReference>
<protein>
    <submittedName>
        <fullName evidence="23">Nitrite reductase large subunit NirB</fullName>
    </submittedName>
</protein>
<gene>
    <name evidence="23" type="primary">nirB</name>
    <name evidence="23" type="ORF">MTR66_17595</name>
</gene>
<dbReference type="PRINTS" id="PR00368">
    <property type="entry name" value="FADPNR"/>
</dbReference>
<keyword evidence="10" id="KW-0479">Metal-binding</keyword>
<dbReference type="InterPro" id="IPR045854">
    <property type="entry name" value="NO2/SO3_Rdtase_4Fe4S_sf"/>
</dbReference>
<evidence type="ECO:0000256" key="15">
    <source>
        <dbReference type="ARBA" id="ARBA00023063"/>
    </source>
</evidence>
<dbReference type="SUPFAM" id="SSF55124">
    <property type="entry name" value="Nitrite/Sulfite reductase N-terminal domain-like"/>
    <property type="match status" value="1"/>
</dbReference>
<feature type="domain" description="Nitrite/Sulfite reductase ferredoxin-like" evidence="19">
    <location>
        <begin position="571"/>
        <end position="635"/>
    </location>
</feature>
<keyword evidence="8 17" id="KW-0285">Flavoprotein</keyword>
<evidence type="ECO:0000313" key="24">
    <source>
        <dbReference type="Proteomes" id="UP001202281"/>
    </source>
</evidence>
<dbReference type="CDD" id="cd19944">
    <property type="entry name" value="NirB_Fer2_BFD-like_2"/>
    <property type="match status" value="1"/>
</dbReference>
<feature type="domain" description="BFD-like [2Fe-2S]-binding" evidence="20">
    <location>
        <begin position="496"/>
        <end position="545"/>
    </location>
</feature>
<evidence type="ECO:0000256" key="17">
    <source>
        <dbReference type="PIRNR" id="PIRNR037149"/>
    </source>
</evidence>
<evidence type="ECO:0000256" key="16">
    <source>
        <dbReference type="ARBA" id="ARBA00034078"/>
    </source>
</evidence>
<evidence type="ECO:0000259" key="20">
    <source>
        <dbReference type="Pfam" id="PF04324"/>
    </source>
</evidence>
<dbReference type="PROSITE" id="PS00365">
    <property type="entry name" value="NIR_SIR"/>
    <property type="match status" value="1"/>
</dbReference>
<dbReference type="PIRSF" id="PIRSF037149">
    <property type="entry name" value="NirB"/>
    <property type="match status" value="1"/>
</dbReference>
<reference evidence="23 24" key="1">
    <citation type="submission" date="2022-04" db="EMBL/GenBank/DDBJ databases">
        <title>Identification of a novel bacterium isolated from mangrove sediments.</title>
        <authorList>
            <person name="Pan X."/>
        </authorList>
    </citation>
    <scope>NUCLEOTIDE SEQUENCE [LARGE SCALE GENOMIC DNA]</scope>
    <source>
        <strain evidence="23 24">B2638</strain>
    </source>
</reference>
<dbReference type="InterPro" id="IPR052034">
    <property type="entry name" value="NasD-like"/>
</dbReference>
<evidence type="ECO:0000256" key="10">
    <source>
        <dbReference type="ARBA" id="ARBA00022723"/>
    </source>
</evidence>
<feature type="domain" description="BFD-like [2Fe-2S]-binding" evidence="20">
    <location>
        <begin position="435"/>
        <end position="481"/>
    </location>
</feature>
<dbReference type="SUPFAM" id="SSF51905">
    <property type="entry name" value="FAD/NAD(P)-binding domain"/>
    <property type="match status" value="2"/>
</dbReference>
<dbReference type="Gene3D" id="3.30.390.30">
    <property type="match status" value="1"/>
</dbReference>
<comment type="caution">
    <text evidence="23">The sequence shown here is derived from an EMBL/GenBank/DDBJ whole genome shotgun (WGS) entry which is preliminary data.</text>
</comment>
<evidence type="ECO:0000256" key="14">
    <source>
        <dbReference type="ARBA" id="ARBA00023014"/>
    </source>
</evidence>
<dbReference type="Gene3D" id="3.90.480.10">
    <property type="entry name" value="Sulfite Reductase Hemoprotein,Domain 2"/>
    <property type="match status" value="1"/>
</dbReference>
<dbReference type="PANTHER" id="PTHR43809:SF1">
    <property type="entry name" value="NITRITE REDUCTASE (NADH) LARGE SUBUNIT"/>
    <property type="match status" value="1"/>
</dbReference>
<comment type="pathway">
    <text evidence="4">Nitrogen metabolism; nitrate reduction (assimilation).</text>
</comment>
<evidence type="ECO:0000256" key="12">
    <source>
        <dbReference type="ARBA" id="ARBA00023002"/>
    </source>
</evidence>
<evidence type="ECO:0000256" key="3">
    <source>
        <dbReference type="ARBA" id="ARBA00001974"/>
    </source>
</evidence>
<dbReference type="InterPro" id="IPR036188">
    <property type="entry name" value="FAD/NAD-bd_sf"/>
</dbReference>
<dbReference type="PRINTS" id="PR00411">
    <property type="entry name" value="PNDRDTASEI"/>
</dbReference>
<dbReference type="InterPro" id="IPR006066">
    <property type="entry name" value="NO2/SO3_Rdtase_FeS/sirohaem_BS"/>
</dbReference>
<evidence type="ECO:0000259" key="21">
    <source>
        <dbReference type="Pfam" id="PF07992"/>
    </source>
</evidence>
<evidence type="ECO:0000256" key="13">
    <source>
        <dbReference type="ARBA" id="ARBA00023004"/>
    </source>
</evidence>
<dbReference type="InterPro" id="IPR006067">
    <property type="entry name" value="NO2/SO3_Rdtase_4Fe4S_dom"/>
</dbReference>
<dbReference type="InterPro" id="IPR016156">
    <property type="entry name" value="FAD/NAD-linked_Rdtase_dimer_sf"/>
</dbReference>
<comment type="cofactor">
    <cofactor evidence="2">
        <name>[4Fe-4S] cluster</name>
        <dbReference type="ChEBI" id="CHEBI:49883"/>
    </cofactor>
</comment>
<dbReference type="RefSeq" id="WP_243923484.1">
    <property type="nucleotide sequence ID" value="NZ_JALHLG010000040.1"/>
</dbReference>
<accession>A0ABT0BU98</accession>
<keyword evidence="6" id="KW-0004">4Fe-4S</keyword>